<dbReference type="EMBL" id="PVLR01000005">
    <property type="protein sequence ID" value="PRD70390.1"/>
    <property type="molecule type" value="Genomic_DNA"/>
</dbReference>
<dbReference type="Pfam" id="PF03061">
    <property type="entry name" value="4HBT"/>
    <property type="match status" value="1"/>
</dbReference>
<name>A0A2S9KIX7_9BURK</name>
<dbReference type="OrthoDB" id="8588611at2"/>
<accession>A0A2S9KIX7</accession>
<dbReference type="InterPro" id="IPR029069">
    <property type="entry name" value="HotDog_dom_sf"/>
</dbReference>
<evidence type="ECO:0000313" key="2">
    <source>
        <dbReference type="EMBL" id="PRD70390.1"/>
    </source>
</evidence>
<organism evidence="2 3">
    <name type="scientific">Malikia spinosa</name>
    <dbReference type="NCBI Taxonomy" id="86180"/>
    <lineage>
        <taxon>Bacteria</taxon>
        <taxon>Pseudomonadati</taxon>
        <taxon>Pseudomonadota</taxon>
        <taxon>Betaproteobacteria</taxon>
        <taxon>Burkholderiales</taxon>
        <taxon>Comamonadaceae</taxon>
        <taxon>Malikia</taxon>
    </lineage>
</organism>
<comment type="caution">
    <text evidence="2">The sequence shown here is derived from an EMBL/GenBank/DDBJ whole genome shotgun (WGS) entry which is preliminary data.</text>
</comment>
<dbReference type="Gene3D" id="3.10.129.10">
    <property type="entry name" value="Hotdog Thioesterase"/>
    <property type="match status" value="1"/>
</dbReference>
<protein>
    <submittedName>
        <fullName evidence="2">Thioesterase</fullName>
    </submittedName>
</protein>
<feature type="domain" description="Thioesterase" evidence="1">
    <location>
        <begin position="54"/>
        <end position="130"/>
    </location>
</feature>
<dbReference type="SUPFAM" id="SSF54637">
    <property type="entry name" value="Thioesterase/thiol ester dehydrase-isomerase"/>
    <property type="match status" value="1"/>
</dbReference>
<dbReference type="Proteomes" id="UP000238326">
    <property type="component" value="Unassembled WGS sequence"/>
</dbReference>
<gene>
    <name evidence="2" type="ORF">C6P61_01390</name>
</gene>
<evidence type="ECO:0000259" key="1">
    <source>
        <dbReference type="Pfam" id="PF03061"/>
    </source>
</evidence>
<dbReference type="GO" id="GO:0016790">
    <property type="term" value="F:thiolester hydrolase activity"/>
    <property type="evidence" value="ECO:0007669"/>
    <property type="project" value="UniProtKB-ARBA"/>
</dbReference>
<sequence>MAPATQEQALPASKDEVAAFLAAEFPQSLCVVESVGARGATVSHRVGPAELRPGGTVSGPVLMGVADVALYVALLGEIGIVPLAVTTDLTIHFLRKPAADRRIIGVCKLIKVGRLLATGEVLLYSEGLEEPVAHVVGSYAIPQQPQLQPQA</sequence>
<dbReference type="AlphaFoldDB" id="A0A2S9KIX7"/>
<dbReference type="InterPro" id="IPR006683">
    <property type="entry name" value="Thioestr_dom"/>
</dbReference>
<keyword evidence="3" id="KW-1185">Reference proteome</keyword>
<reference evidence="2 3" key="1">
    <citation type="submission" date="2018-03" db="EMBL/GenBank/DDBJ databases">
        <title>Comparative genomics illustrates the genes involved in a hyperalkaliphilic mechanisms of Serpentinomonas isolated from highly-alkaline calcium-rich serpentinized springs.</title>
        <authorList>
            <person name="Suzuki S."/>
            <person name="Ishii S."/>
            <person name="Walworth N."/>
            <person name="Bird L."/>
            <person name="Kuenen J.G."/>
            <person name="Nealson K.H."/>
        </authorList>
    </citation>
    <scope>NUCLEOTIDE SEQUENCE [LARGE SCALE GENOMIC DNA]</scope>
    <source>
        <strain evidence="2 3">83</strain>
    </source>
</reference>
<dbReference type="CDD" id="cd03443">
    <property type="entry name" value="PaaI_thioesterase"/>
    <property type="match status" value="1"/>
</dbReference>
<proteinExistence type="predicted"/>
<evidence type="ECO:0000313" key="3">
    <source>
        <dbReference type="Proteomes" id="UP000238326"/>
    </source>
</evidence>